<comment type="caution">
    <text evidence="1">The sequence shown here is derived from an EMBL/GenBank/DDBJ whole genome shotgun (WGS) entry which is preliminary data.</text>
</comment>
<dbReference type="AlphaFoldDB" id="A0A0F9C2X2"/>
<gene>
    <name evidence="1" type="ORF">LCGC14_2717380</name>
</gene>
<organism evidence="1">
    <name type="scientific">marine sediment metagenome</name>
    <dbReference type="NCBI Taxonomy" id="412755"/>
    <lineage>
        <taxon>unclassified sequences</taxon>
        <taxon>metagenomes</taxon>
        <taxon>ecological metagenomes</taxon>
    </lineage>
</organism>
<sequence length="70" mass="7864">MTGSKPRRLTCCCCGESTKGRQWHNRDIGFGPCTKCAEWIKTRRSFGHTPMSAGEMHQNYGESGVHYNLA</sequence>
<proteinExistence type="predicted"/>
<name>A0A0F9C2X2_9ZZZZ</name>
<accession>A0A0F9C2X2</accession>
<reference evidence="1" key="1">
    <citation type="journal article" date="2015" name="Nature">
        <title>Complex archaea that bridge the gap between prokaryotes and eukaryotes.</title>
        <authorList>
            <person name="Spang A."/>
            <person name="Saw J.H."/>
            <person name="Jorgensen S.L."/>
            <person name="Zaremba-Niedzwiedzka K."/>
            <person name="Martijn J."/>
            <person name="Lind A.E."/>
            <person name="van Eijk R."/>
            <person name="Schleper C."/>
            <person name="Guy L."/>
            <person name="Ettema T.J."/>
        </authorList>
    </citation>
    <scope>NUCLEOTIDE SEQUENCE</scope>
</reference>
<evidence type="ECO:0000313" key="1">
    <source>
        <dbReference type="EMBL" id="KKK90996.1"/>
    </source>
</evidence>
<protein>
    <submittedName>
        <fullName evidence="1">Uncharacterized protein</fullName>
    </submittedName>
</protein>
<dbReference type="EMBL" id="LAZR01048849">
    <property type="protein sequence ID" value="KKK90996.1"/>
    <property type="molecule type" value="Genomic_DNA"/>
</dbReference>